<dbReference type="GO" id="GO:0008250">
    <property type="term" value="C:oligosaccharyltransferase complex"/>
    <property type="evidence" value="ECO:0007669"/>
    <property type="project" value="UniProtKB-UniRule"/>
</dbReference>
<comment type="subunit">
    <text evidence="6">Component of the oligosaccharyltransferase (OST) complex.</text>
</comment>
<organism evidence="7 8">
    <name type="scientific">Mycoemilia scoparia</name>
    <dbReference type="NCBI Taxonomy" id="417184"/>
    <lineage>
        <taxon>Eukaryota</taxon>
        <taxon>Fungi</taxon>
        <taxon>Fungi incertae sedis</taxon>
        <taxon>Zoopagomycota</taxon>
        <taxon>Kickxellomycotina</taxon>
        <taxon>Kickxellomycetes</taxon>
        <taxon>Kickxellales</taxon>
        <taxon>Kickxellaceae</taxon>
        <taxon>Mycoemilia</taxon>
    </lineage>
</organism>
<evidence type="ECO:0000256" key="4">
    <source>
        <dbReference type="ARBA" id="ARBA00022989"/>
    </source>
</evidence>
<name>A0A9W7ZYN8_9FUNG</name>
<dbReference type="AlphaFoldDB" id="A0A9W7ZYN8"/>
<feature type="transmembrane region" description="Helical" evidence="6">
    <location>
        <begin position="20"/>
        <end position="41"/>
    </location>
</feature>
<evidence type="ECO:0000256" key="3">
    <source>
        <dbReference type="ARBA" id="ARBA00022692"/>
    </source>
</evidence>
<evidence type="ECO:0000256" key="6">
    <source>
        <dbReference type="RuleBase" id="RU367008"/>
    </source>
</evidence>
<comment type="function">
    <text evidence="6">Subunit of the oligosaccharyl transferase (OST) complex that catalyzes the initial transfer of a defined glycan (Glc(3)Man(9)GlcNAc(2) in eukaryotes) from the lipid carrier dolichol-pyrophosphate to an asparagine residue within an Asn-X-Ser/Thr consensus motif in nascent polypeptide chains, the first step in protein N-glycosylation. N-glycosylation occurs cotranslationally and the complex associates with the Sec61 complex at the channel-forming translocon complex that mediates protein translocation across the endoplasmic reticulum (ER). All subunits are required for a maximal enzyme activity.</text>
</comment>
<evidence type="ECO:0000256" key="2">
    <source>
        <dbReference type="ARBA" id="ARBA00009825"/>
    </source>
</evidence>
<reference evidence="7" key="1">
    <citation type="submission" date="2022-07" db="EMBL/GenBank/DDBJ databases">
        <title>Phylogenomic reconstructions and comparative analyses of Kickxellomycotina fungi.</title>
        <authorList>
            <person name="Reynolds N.K."/>
            <person name="Stajich J.E."/>
            <person name="Barry K."/>
            <person name="Grigoriev I.V."/>
            <person name="Crous P."/>
            <person name="Smith M.E."/>
        </authorList>
    </citation>
    <scope>NUCLEOTIDE SEQUENCE</scope>
    <source>
        <strain evidence="7">NBRC 100468</strain>
    </source>
</reference>
<comment type="similarity">
    <text evidence="2 6">Belongs to the OST5 family.</text>
</comment>
<dbReference type="Pfam" id="PF05251">
    <property type="entry name" value="Ost5"/>
    <property type="match status" value="1"/>
</dbReference>
<dbReference type="GO" id="GO:0006487">
    <property type="term" value="P:protein N-linked glycosylation"/>
    <property type="evidence" value="ECO:0007669"/>
    <property type="project" value="UniProtKB-UniRule"/>
</dbReference>
<keyword evidence="5 6" id="KW-0472">Membrane</keyword>
<sequence>MSVDIGELWVGKPFQAPVEPIVHGPLALFLGATGLALAGVYSVQKKTNVAKELGIAAVSSVMLGFAVFLSFLAFGLYV</sequence>
<evidence type="ECO:0000256" key="5">
    <source>
        <dbReference type="ARBA" id="ARBA00023136"/>
    </source>
</evidence>
<proteinExistence type="inferred from homology"/>
<dbReference type="Proteomes" id="UP001150538">
    <property type="component" value="Unassembled WGS sequence"/>
</dbReference>
<gene>
    <name evidence="7" type="ORF">H4219_005161</name>
</gene>
<dbReference type="EMBL" id="JANBPU010000254">
    <property type="protein sequence ID" value="KAJ1913558.1"/>
    <property type="molecule type" value="Genomic_DNA"/>
</dbReference>
<evidence type="ECO:0000313" key="8">
    <source>
        <dbReference type="Proteomes" id="UP001150538"/>
    </source>
</evidence>
<keyword evidence="4 6" id="KW-1133">Transmembrane helix</keyword>
<comment type="caution">
    <text evidence="7">The sequence shown here is derived from an EMBL/GenBank/DDBJ whole genome shotgun (WGS) entry which is preliminary data.</text>
</comment>
<keyword evidence="8" id="KW-1185">Reference proteome</keyword>
<comment type="subcellular location">
    <subcellularLocation>
        <location evidence="1 6">Membrane</location>
        <topology evidence="1 6">Multi-pass membrane protein</topology>
    </subcellularLocation>
</comment>
<feature type="transmembrane region" description="Helical" evidence="6">
    <location>
        <begin position="53"/>
        <end position="77"/>
    </location>
</feature>
<dbReference type="InterPro" id="IPR007915">
    <property type="entry name" value="TMEM258/Ost5"/>
</dbReference>
<evidence type="ECO:0000313" key="7">
    <source>
        <dbReference type="EMBL" id="KAJ1913558.1"/>
    </source>
</evidence>
<keyword evidence="3 6" id="KW-0812">Transmembrane</keyword>
<protein>
    <recommendedName>
        <fullName evidence="6">Dolichyl-diphosphooligosaccharide-protein glycosyltransferase subunit OST5</fullName>
    </recommendedName>
</protein>
<accession>A0A9W7ZYN8</accession>
<evidence type="ECO:0000256" key="1">
    <source>
        <dbReference type="ARBA" id="ARBA00004141"/>
    </source>
</evidence>